<accession>A0A9D1IVE9</accession>
<dbReference type="AlphaFoldDB" id="A0A9D1IVE9"/>
<dbReference type="EMBL" id="DVMR01000012">
    <property type="protein sequence ID" value="HIU42862.1"/>
    <property type="molecule type" value="Genomic_DNA"/>
</dbReference>
<dbReference type="Gene3D" id="3.30.1490.130">
    <property type="entry name" value="D-aminoacylase. Domain 3"/>
    <property type="match status" value="1"/>
</dbReference>
<dbReference type="PANTHER" id="PTHR11647">
    <property type="entry name" value="HYDRANTOINASE/DIHYDROPYRIMIDINASE FAMILY MEMBER"/>
    <property type="match status" value="1"/>
</dbReference>
<dbReference type="GO" id="GO:0005829">
    <property type="term" value="C:cytosol"/>
    <property type="evidence" value="ECO:0007669"/>
    <property type="project" value="TreeGrafter"/>
</dbReference>
<sequence>MFDLLIKNATIVDGTGAPAVRGSVGIENGKIKLTRPDAEAAQVIDAEGLHLTPGFVDIHSHGDIVLGEDYGRLCKVSQGVTTEVAGQCGSTMFPIDSARLEDAQTVLSVCRADFPPEMKNWTSFAKYKEYVATLKLSANIKLLVGHSMLRLAAMGLENRRPTQQEMQTMKDLLRESMEQGAMGMSSGLIYTPSCYADTEELIELARVVAEYGGIYATHMRNESSGVVEAVEEALRIGREAGVPVLISHHKACGRPNWGLPKKTLQLIADANASGMTVTADQYPYTASMTHLKMCIPPQYFAMGAEGLTEFLRDSANRAAMRAEIEDPASPFENWYLNCGGFEHIFISSLPDTPQYAGMFVSEAAQKMGKDPFEAYFDLMVMNKTIGNGIYYSMCEEDLCDIITGPDTVVGSDGICRGFNETTHPRAWGTFPHAICFYVKQKGVLTLEQMIHKMTQLPAQRAMLENKGVIADGYDADLVLMDYQKLEDKATYTDSNALTEGIEMVIVAGQVVYKDKQLTGAAPGQLILHHKR</sequence>
<reference evidence="2" key="1">
    <citation type="submission" date="2020-10" db="EMBL/GenBank/DDBJ databases">
        <authorList>
            <person name="Gilroy R."/>
        </authorList>
    </citation>
    <scope>NUCLEOTIDE SEQUENCE</scope>
    <source>
        <strain evidence="2">CHK191-8634</strain>
    </source>
</reference>
<gene>
    <name evidence="2" type="ORF">IAB67_01015</name>
</gene>
<protein>
    <submittedName>
        <fullName evidence="2">D-aminoacylase</fullName>
    </submittedName>
</protein>
<dbReference type="InterPro" id="IPR050378">
    <property type="entry name" value="Metallo-dep_Hydrolases_sf"/>
</dbReference>
<dbReference type="SUPFAM" id="SSF51556">
    <property type="entry name" value="Metallo-dependent hydrolases"/>
    <property type="match status" value="1"/>
</dbReference>
<dbReference type="SUPFAM" id="SSF51338">
    <property type="entry name" value="Composite domain of metallo-dependent hydrolases"/>
    <property type="match status" value="1"/>
</dbReference>
<dbReference type="Gene3D" id="2.30.40.10">
    <property type="entry name" value="Urease, subunit C, domain 1"/>
    <property type="match status" value="1"/>
</dbReference>
<dbReference type="InterPro" id="IPR013108">
    <property type="entry name" value="Amidohydro_3"/>
</dbReference>
<dbReference type="PANTHER" id="PTHR11647:SF1">
    <property type="entry name" value="COLLAPSIN RESPONSE MEDIATOR PROTEIN"/>
    <property type="match status" value="1"/>
</dbReference>
<dbReference type="Gene3D" id="3.20.20.140">
    <property type="entry name" value="Metal-dependent hydrolases"/>
    <property type="match status" value="1"/>
</dbReference>
<dbReference type="Proteomes" id="UP000824073">
    <property type="component" value="Unassembled WGS sequence"/>
</dbReference>
<evidence type="ECO:0000259" key="1">
    <source>
        <dbReference type="Pfam" id="PF07969"/>
    </source>
</evidence>
<dbReference type="GO" id="GO:0016811">
    <property type="term" value="F:hydrolase activity, acting on carbon-nitrogen (but not peptide) bonds, in linear amides"/>
    <property type="evidence" value="ECO:0007669"/>
    <property type="project" value="InterPro"/>
</dbReference>
<dbReference type="Pfam" id="PF07969">
    <property type="entry name" value="Amidohydro_3"/>
    <property type="match status" value="2"/>
</dbReference>
<reference evidence="2" key="2">
    <citation type="journal article" date="2021" name="PeerJ">
        <title>Extensive microbial diversity within the chicken gut microbiome revealed by metagenomics and culture.</title>
        <authorList>
            <person name="Gilroy R."/>
            <person name="Ravi A."/>
            <person name="Getino M."/>
            <person name="Pursley I."/>
            <person name="Horton D.L."/>
            <person name="Alikhan N.F."/>
            <person name="Baker D."/>
            <person name="Gharbi K."/>
            <person name="Hall N."/>
            <person name="Watson M."/>
            <person name="Adriaenssens E.M."/>
            <person name="Foster-Nyarko E."/>
            <person name="Jarju S."/>
            <person name="Secka A."/>
            <person name="Antonio M."/>
            <person name="Oren A."/>
            <person name="Chaudhuri R.R."/>
            <person name="La Ragione R."/>
            <person name="Hildebrand F."/>
            <person name="Pallen M.J."/>
        </authorList>
    </citation>
    <scope>NUCLEOTIDE SEQUENCE</scope>
    <source>
        <strain evidence="2">CHK191-8634</strain>
    </source>
</reference>
<dbReference type="InterPro" id="IPR023100">
    <property type="entry name" value="D-aminoacylase_insert_dom_sf"/>
</dbReference>
<dbReference type="InterPro" id="IPR032466">
    <property type="entry name" value="Metal_Hydrolase"/>
</dbReference>
<proteinExistence type="predicted"/>
<feature type="domain" description="Amidohydrolase 3" evidence="1">
    <location>
        <begin position="42"/>
        <end position="247"/>
    </location>
</feature>
<dbReference type="GO" id="GO:0016812">
    <property type="term" value="F:hydrolase activity, acting on carbon-nitrogen (but not peptide) bonds, in cyclic amides"/>
    <property type="evidence" value="ECO:0007669"/>
    <property type="project" value="TreeGrafter"/>
</dbReference>
<dbReference type="InterPro" id="IPR011059">
    <property type="entry name" value="Metal-dep_hydrolase_composite"/>
</dbReference>
<comment type="caution">
    <text evidence="2">The sequence shown here is derived from an EMBL/GenBank/DDBJ whole genome shotgun (WGS) entry which is preliminary data.</text>
</comment>
<feature type="domain" description="Amidohydrolase 3" evidence="1">
    <location>
        <begin position="408"/>
        <end position="512"/>
    </location>
</feature>
<dbReference type="CDD" id="cd01297">
    <property type="entry name" value="D-aminoacylase"/>
    <property type="match status" value="1"/>
</dbReference>
<evidence type="ECO:0000313" key="3">
    <source>
        <dbReference type="Proteomes" id="UP000824073"/>
    </source>
</evidence>
<name>A0A9D1IVE9_9CLOT</name>
<evidence type="ECO:0000313" key="2">
    <source>
        <dbReference type="EMBL" id="HIU42862.1"/>
    </source>
</evidence>
<organism evidence="2 3">
    <name type="scientific">Candidatus Ventrousia excrementavium</name>
    <dbReference type="NCBI Taxonomy" id="2840961"/>
    <lineage>
        <taxon>Bacteria</taxon>
        <taxon>Bacillati</taxon>
        <taxon>Bacillota</taxon>
        <taxon>Clostridia</taxon>
        <taxon>Eubacteriales</taxon>
        <taxon>Clostridiaceae</taxon>
        <taxon>Clostridiaceae incertae sedis</taxon>
        <taxon>Candidatus Ventrousia</taxon>
    </lineage>
</organism>